<dbReference type="EC" id="3.1.3.16" evidence="4"/>
<dbReference type="InterPro" id="IPR001932">
    <property type="entry name" value="PPM-type_phosphatase-like_dom"/>
</dbReference>
<feature type="domain" description="PPM-type phosphatase" evidence="3">
    <location>
        <begin position="158"/>
        <end position="388"/>
    </location>
</feature>
<dbReference type="InterPro" id="IPR036457">
    <property type="entry name" value="PPM-type-like_dom_sf"/>
</dbReference>
<feature type="transmembrane region" description="Helical" evidence="2">
    <location>
        <begin position="109"/>
        <end position="126"/>
    </location>
</feature>
<comment type="caution">
    <text evidence="4">The sequence shown here is derived from an EMBL/GenBank/DDBJ whole genome shotgun (WGS) entry which is preliminary data.</text>
</comment>
<dbReference type="PANTHER" id="PTHR43156:SF2">
    <property type="entry name" value="STAGE II SPORULATION PROTEIN E"/>
    <property type="match status" value="1"/>
</dbReference>
<dbReference type="InterPro" id="IPR052016">
    <property type="entry name" value="Bact_Sigma-Reg"/>
</dbReference>
<accession>A0ABT7A7L5</accession>
<dbReference type="RefSeq" id="WP_274045500.1">
    <property type="nucleotide sequence ID" value="NZ_JANCPR020000055.1"/>
</dbReference>
<reference evidence="4 5" key="1">
    <citation type="submission" date="2023-05" db="EMBL/GenBank/DDBJ databases">
        <title>Streptantibioticus silvisoli sp. nov., acidotolerant actinomycetes 1 from pine litter.</title>
        <authorList>
            <person name="Swiecimska M."/>
            <person name="Golinska P."/>
            <person name="Sangal V."/>
            <person name="Wachnowicz B."/>
            <person name="Goodfellow M."/>
        </authorList>
    </citation>
    <scope>NUCLEOTIDE SEQUENCE [LARGE SCALE GENOMIC DNA]</scope>
    <source>
        <strain evidence="4 5">DSM 42109</strain>
    </source>
</reference>
<name>A0ABT7A7L5_9ACTN</name>
<keyword evidence="2" id="KW-0472">Membrane</keyword>
<keyword evidence="5" id="KW-1185">Reference proteome</keyword>
<sequence>MREKTGDNGNPLRRHSGKHVVAPTGVLGGRRGRYVRLVPAALIVLGTLIELTAAGDVTVSALFAAAPVVAAALQSARATLITGILATCAIAALSRFYEGMAGLESEARVLTVVTVSVIAMGVNAILRRSVTELASVRTVAEAVQLAVLPGPPTRIGDLAVATHYRAAQADARIGGDFYAVEETPHGLRLLLGDVRGKGLGAVRAVVIVVGAFREAAEQEATLAGVAARLDKALQREGKRQRGAAESEGFTTAVLVEIPDATQPPDPGDGSRTLRLVNRGHPGPILLDDGQVSVLEAAVPALPLGMTELGVWPDRTEEFRFPPGAFLLLYTDGLSEARDEEGAFYEPHARLAGRHFPGPDRLLGMLVEDVAAHTGGTAEDDMALLALAHGSDSSVTVRSGKGQPG</sequence>
<dbReference type="Gene3D" id="3.60.40.10">
    <property type="entry name" value="PPM-type phosphatase domain"/>
    <property type="match status" value="1"/>
</dbReference>
<dbReference type="GO" id="GO:0004722">
    <property type="term" value="F:protein serine/threonine phosphatase activity"/>
    <property type="evidence" value="ECO:0007669"/>
    <property type="project" value="UniProtKB-EC"/>
</dbReference>
<dbReference type="Pfam" id="PF07228">
    <property type="entry name" value="SpoIIE"/>
    <property type="match status" value="1"/>
</dbReference>
<dbReference type="EMBL" id="JANCPR020000055">
    <property type="protein sequence ID" value="MDJ1137329.1"/>
    <property type="molecule type" value="Genomic_DNA"/>
</dbReference>
<evidence type="ECO:0000313" key="4">
    <source>
        <dbReference type="EMBL" id="MDJ1137329.1"/>
    </source>
</evidence>
<feature type="transmembrane region" description="Helical" evidence="2">
    <location>
        <begin position="40"/>
        <end position="66"/>
    </location>
</feature>
<feature type="transmembrane region" description="Helical" evidence="2">
    <location>
        <begin position="78"/>
        <end position="97"/>
    </location>
</feature>
<evidence type="ECO:0000313" key="5">
    <source>
        <dbReference type="Proteomes" id="UP001214441"/>
    </source>
</evidence>
<gene>
    <name evidence="4" type="ORF">NMN56_036350</name>
</gene>
<dbReference type="SMART" id="SM00331">
    <property type="entry name" value="PP2C_SIG"/>
    <property type="match status" value="1"/>
</dbReference>
<evidence type="ECO:0000256" key="1">
    <source>
        <dbReference type="ARBA" id="ARBA00022801"/>
    </source>
</evidence>
<protein>
    <submittedName>
        <fullName evidence="4">PP2C family protein-serine/threonine phosphatase</fullName>
        <ecNumber evidence="4">3.1.3.16</ecNumber>
    </submittedName>
</protein>
<dbReference type="PANTHER" id="PTHR43156">
    <property type="entry name" value="STAGE II SPORULATION PROTEIN E-RELATED"/>
    <property type="match status" value="1"/>
</dbReference>
<keyword evidence="2" id="KW-1133">Transmembrane helix</keyword>
<dbReference type="Proteomes" id="UP001214441">
    <property type="component" value="Unassembled WGS sequence"/>
</dbReference>
<organism evidence="4 5">
    <name type="scientific">Streptomyces iconiensis</name>
    <dbReference type="NCBI Taxonomy" id="1384038"/>
    <lineage>
        <taxon>Bacteria</taxon>
        <taxon>Bacillati</taxon>
        <taxon>Actinomycetota</taxon>
        <taxon>Actinomycetes</taxon>
        <taxon>Kitasatosporales</taxon>
        <taxon>Streptomycetaceae</taxon>
        <taxon>Streptomyces</taxon>
    </lineage>
</organism>
<dbReference type="SUPFAM" id="SSF81606">
    <property type="entry name" value="PP2C-like"/>
    <property type="match status" value="1"/>
</dbReference>
<evidence type="ECO:0000259" key="3">
    <source>
        <dbReference type="SMART" id="SM00331"/>
    </source>
</evidence>
<proteinExistence type="predicted"/>
<evidence type="ECO:0000256" key="2">
    <source>
        <dbReference type="SAM" id="Phobius"/>
    </source>
</evidence>
<keyword evidence="2" id="KW-0812">Transmembrane</keyword>
<keyword evidence="1 4" id="KW-0378">Hydrolase</keyword>